<reference evidence="1 2" key="1">
    <citation type="submission" date="2019-02" db="EMBL/GenBank/DDBJ databases">
        <title>Genomic, morphological and functional characterisation of novel bacteriophage Fnu1 capable of disrupt Fusobacterium nucleatum biofilm.</title>
        <authorList>
            <person name="Kabwe M."/>
            <person name="Brown T.L."/>
            <person name="Dashper S."/>
            <person name="Speirs L."/>
            <person name="Ku H."/>
            <person name="Petrovski S."/>
            <person name="Chan H.T."/>
            <person name="Lock P."/>
            <person name="Tucci J."/>
        </authorList>
    </citation>
    <scope>NUCLEOTIDE SEQUENCE [LARGE SCALE GENOMIC DNA]</scope>
</reference>
<organism evidence="1 2">
    <name type="scientific">Fusobacterium phage Fnu1</name>
    <dbReference type="NCBI Taxonomy" id="2530024"/>
    <lineage>
        <taxon>Viruses</taxon>
        <taxon>Duplodnaviria</taxon>
        <taxon>Heunggongvirae</taxon>
        <taxon>Uroviricota</taxon>
        <taxon>Caudoviricetes</taxon>
        <taxon>Latrobevirus</taxon>
        <taxon>Latrobevirus FNU1</taxon>
    </lineage>
</organism>
<dbReference type="RefSeq" id="YP_010082819.1">
    <property type="nucleotide sequence ID" value="NC_055035.1"/>
</dbReference>
<accession>A0A481W6V7</accession>
<dbReference type="EMBL" id="MK554696">
    <property type="protein sequence ID" value="QBJ04141.1"/>
    <property type="molecule type" value="Genomic_DNA"/>
</dbReference>
<sequence length="153" mass="16420">MADKINIRSTGLNAMAQPCLSLPVKADIFIGALVAVDNDGKLILADEGTTKKAVGIATKGDFPEWGEAYTIEPKTDKRVNDRHLAIENFAIIENPTELYGIQRGQGKLGQYVYLGTAGKVSLTAGSTTKQIVGVLVDNVNRVAIRIFINGFEA</sequence>
<name>A0A481W6V7_9CAUD</name>
<dbReference type="GeneID" id="65071827"/>
<evidence type="ECO:0000313" key="1">
    <source>
        <dbReference type="EMBL" id="QBJ04141.1"/>
    </source>
</evidence>
<keyword evidence="2" id="KW-1185">Reference proteome</keyword>
<dbReference type="KEGG" id="vg:65071827"/>
<proteinExistence type="predicted"/>
<dbReference type="Proteomes" id="UP000292160">
    <property type="component" value="Segment"/>
</dbReference>
<protein>
    <submittedName>
        <fullName evidence="1">Methyl-CpG-binding domain-containing protein 9</fullName>
    </submittedName>
</protein>
<evidence type="ECO:0000313" key="2">
    <source>
        <dbReference type="Proteomes" id="UP000292160"/>
    </source>
</evidence>